<dbReference type="GO" id="GO:0000822">
    <property type="term" value="F:inositol hexakisphosphate binding"/>
    <property type="evidence" value="ECO:0007669"/>
    <property type="project" value="TreeGrafter"/>
</dbReference>
<dbReference type="Gene3D" id="1.25.40.510">
    <property type="entry name" value="GLE1-like"/>
    <property type="match status" value="1"/>
</dbReference>
<name>A0A8H7SZN3_9HELO</name>
<dbReference type="GO" id="GO:0005737">
    <property type="term" value="C:cytoplasm"/>
    <property type="evidence" value="ECO:0007669"/>
    <property type="project" value="TreeGrafter"/>
</dbReference>
<keyword evidence="7" id="KW-0906">Nuclear pore complex</keyword>
<dbReference type="PANTHER" id="PTHR12960:SF0">
    <property type="entry name" value="MRNA EXPORT FACTOR GLE1"/>
    <property type="match status" value="1"/>
</dbReference>
<dbReference type="GO" id="GO:0031369">
    <property type="term" value="F:translation initiation factor binding"/>
    <property type="evidence" value="ECO:0007669"/>
    <property type="project" value="TreeGrafter"/>
</dbReference>
<evidence type="ECO:0000256" key="9">
    <source>
        <dbReference type="ARBA" id="ARBA00026227"/>
    </source>
</evidence>
<keyword evidence="3" id="KW-0813">Transport</keyword>
<dbReference type="Pfam" id="PF07817">
    <property type="entry name" value="GLE1"/>
    <property type="match status" value="1"/>
</dbReference>
<keyword evidence="5" id="KW-0653">Protein transport</keyword>
<evidence type="ECO:0000256" key="3">
    <source>
        <dbReference type="ARBA" id="ARBA00022448"/>
    </source>
</evidence>
<proteinExistence type="inferred from homology"/>
<dbReference type="GO" id="GO:0015031">
    <property type="term" value="P:protein transport"/>
    <property type="evidence" value="ECO:0007669"/>
    <property type="project" value="UniProtKB-KW"/>
</dbReference>
<dbReference type="InterPro" id="IPR012476">
    <property type="entry name" value="GLE1"/>
</dbReference>
<evidence type="ECO:0000256" key="1">
    <source>
        <dbReference type="ARBA" id="ARBA00004567"/>
    </source>
</evidence>
<evidence type="ECO:0000313" key="13">
    <source>
        <dbReference type="Proteomes" id="UP000664132"/>
    </source>
</evidence>
<dbReference type="GO" id="GO:0044614">
    <property type="term" value="C:nuclear pore cytoplasmic filaments"/>
    <property type="evidence" value="ECO:0007669"/>
    <property type="project" value="TreeGrafter"/>
</dbReference>
<keyword evidence="6" id="KW-0811">Translocation</keyword>
<evidence type="ECO:0000256" key="11">
    <source>
        <dbReference type="SAM" id="MobiDB-lite"/>
    </source>
</evidence>
<organism evidence="12 13">
    <name type="scientific">Cadophora malorum</name>
    <dbReference type="NCBI Taxonomy" id="108018"/>
    <lineage>
        <taxon>Eukaryota</taxon>
        <taxon>Fungi</taxon>
        <taxon>Dikarya</taxon>
        <taxon>Ascomycota</taxon>
        <taxon>Pezizomycotina</taxon>
        <taxon>Leotiomycetes</taxon>
        <taxon>Helotiales</taxon>
        <taxon>Ploettnerulaceae</taxon>
        <taxon>Cadophora</taxon>
    </lineage>
</organism>
<dbReference type="Proteomes" id="UP000664132">
    <property type="component" value="Unassembled WGS sequence"/>
</dbReference>
<dbReference type="GO" id="GO:0005543">
    <property type="term" value="F:phospholipid binding"/>
    <property type="evidence" value="ECO:0007669"/>
    <property type="project" value="TreeGrafter"/>
</dbReference>
<comment type="subcellular location">
    <subcellularLocation>
        <location evidence="1">Nucleus</location>
        <location evidence="1">Nuclear pore complex</location>
    </subcellularLocation>
</comment>
<comment type="caution">
    <text evidence="12">The sequence shown here is derived from an EMBL/GenBank/DDBJ whole genome shotgun (WGS) entry which is preliminary data.</text>
</comment>
<keyword evidence="13" id="KW-1185">Reference proteome</keyword>
<keyword evidence="8" id="KW-0539">Nucleus</keyword>
<evidence type="ECO:0000313" key="12">
    <source>
        <dbReference type="EMBL" id="KAG4410512.1"/>
    </source>
</evidence>
<dbReference type="OrthoDB" id="420884at2759"/>
<gene>
    <name evidence="12" type="ORF">IFR04_016353</name>
</gene>
<accession>A0A8H7SZN3</accession>
<feature type="compositionally biased region" description="Pro residues" evidence="11">
    <location>
        <begin position="1"/>
        <end position="16"/>
    </location>
</feature>
<evidence type="ECO:0000256" key="10">
    <source>
        <dbReference type="ARBA" id="ARBA00029983"/>
    </source>
</evidence>
<evidence type="ECO:0000256" key="5">
    <source>
        <dbReference type="ARBA" id="ARBA00022927"/>
    </source>
</evidence>
<dbReference type="AlphaFoldDB" id="A0A8H7SZN3"/>
<feature type="compositionally biased region" description="Pro residues" evidence="11">
    <location>
        <begin position="26"/>
        <end position="38"/>
    </location>
</feature>
<dbReference type="InterPro" id="IPR038506">
    <property type="entry name" value="GLE1-like_sf"/>
</dbReference>
<evidence type="ECO:0000256" key="6">
    <source>
        <dbReference type="ARBA" id="ARBA00023010"/>
    </source>
</evidence>
<dbReference type="PANTHER" id="PTHR12960">
    <property type="entry name" value="GLE-1-RELATED"/>
    <property type="match status" value="1"/>
</dbReference>
<feature type="compositionally biased region" description="Low complexity" evidence="11">
    <location>
        <begin position="39"/>
        <end position="51"/>
    </location>
</feature>
<keyword evidence="4" id="KW-0509">mRNA transport</keyword>
<dbReference type="GO" id="GO:0016973">
    <property type="term" value="P:poly(A)+ mRNA export from nucleus"/>
    <property type="evidence" value="ECO:0007669"/>
    <property type="project" value="InterPro"/>
</dbReference>
<evidence type="ECO:0000256" key="8">
    <source>
        <dbReference type="ARBA" id="ARBA00023242"/>
    </source>
</evidence>
<feature type="region of interest" description="Disordered" evidence="11">
    <location>
        <begin position="1"/>
        <end position="66"/>
    </location>
</feature>
<reference evidence="12" key="1">
    <citation type="submission" date="2021-02" db="EMBL/GenBank/DDBJ databases">
        <title>Genome sequence Cadophora malorum strain M34.</title>
        <authorList>
            <person name="Stefanovic E."/>
            <person name="Vu D."/>
            <person name="Scully C."/>
            <person name="Dijksterhuis J."/>
            <person name="Roader J."/>
            <person name="Houbraken J."/>
        </authorList>
    </citation>
    <scope>NUCLEOTIDE SEQUENCE</scope>
    <source>
        <strain evidence="12">M34</strain>
    </source>
</reference>
<evidence type="ECO:0000256" key="7">
    <source>
        <dbReference type="ARBA" id="ARBA00023132"/>
    </source>
</evidence>
<sequence length="403" mass="43882">SLSPPTSTPTPSPVQAPAPQAAPQSTPQPPAVQPPKPQASPFQQAAPSAPAVQPPQPQPAAPQNQSNGLQVLADSGRLLEIHGNLKKLRGFIQGQNEPISMEQVKQRDGSIKEKAITIRTIAGDMRRTLTRTMGQLTDVAGSNSKQIVAIRELLEKSLTIKSAPMQPQHFMLNPPQGPAEGAQHNGDTMPSLFLYLLNIFTKAIVNQLSSEASTNPKIAEPIGIVAHTIISHPKFLWRGQSFIGIIMAKFRTSLPVVFGIRGAETTEQGRQRLGWRKGDNGWISDQEHQDRMRGLGAGYAALCLRNYSKSARTNPWPPSNYWNAMGLLICTPPPERCTTQVLVLTALLDGYERKFLEFYGDMARCALRAAIIDFPNSSPEKTAAVQTLSVLGDKMKRDLGITL</sequence>
<evidence type="ECO:0000256" key="4">
    <source>
        <dbReference type="ARBA" id="ARBA00022816"/>
    </source>
</evidence>
<dbReference type="EMBL" id="JAFJYH010000695">
    <property type="protein sequence ID" value="KAG4410512.1"/>
    <property type="molecule type" value="Genomic_DNA"/>
</dbReference>
<feature type="non-terminal residue" evidence="12">
    <location>
        <position position="1"/>
    </location>
</feature>
<comment type="similarity">
    <text evidence="2">Belongs to the GLE1 family.</text>
</comment>
<protein>
    <recommendedName>
        <fullName evidence="9">mRNA export factor GLE1</fullName>
    </recommendedName>
    <alternativeName>
        <fullName evidence="10">Nucleoporin GLE1</fullName>
    </alternativeName>
</protein>
<evidence type="ECO:0000256" key="2">
    <source>
        <dbReference type="ARBA" id="ARBA00011056"/>
    </source>
</evidence>